<protein>
    <submittedName>
        <fullName evidence="1">Uncharacterized protein</fullName>
    </submittedName>
</protein>
<name>X1GPY7_9ZZZZ</name>
<dbReference type="EMBL" id="BARU01022652">
    <property type="protein sequence ID" value="GAH59262.1"/>
    <property type="molecule type" value="Genomic_DNA"/>
</dbReference>
<organism evidence="1">
    <name type="scientific">marine sediment metagenome</name>
    <dbReference type="NCBI Taxonomy" id="412755"/>
    <lineage>
        <taxon>unclassified sequences</taxon>
        <taxon>metagenomes</taxon>
        <taxon>ecological metagenomes</taxon>
    </lineage>
</organism>
<proteinExistence type="predicted"/>
<reference evidence="1" key="1">
    <citation type="journal article" date="2014" name="Front. Microbiol.">
        <title>High frequency of phylogenetically diverse reductive dehalogenase-homologous genes in deep subseafloor sedimentary metagenomes.</title>
        <authorList>
            <person name="Kawai M."/>
            <person name="Futagami T."/>
            <person name="Toyoda A."/>
            <person name="Takaki Y."/>
            <person name="Nishi S."/>
            <person name="Hori S."/>
            <person name="Arai W."/>
            <person name="Tsubouchi T."/>
            <person name="Morono Y."/>
            <person name="Uchiyama I."/>
            <person name="Ito T."/>
            <person name="Fujiyama A."/>
            <person name="Inagaki F."/>
            <person name="Takami H."/>
        </authorList>
    </citation>
    <scope>NUCLEOTIDE SEQUENCE</scope>
    <source>
        <strain evidence="1">Expedition CK06-06</strain>
    </source>
</reference>
<accession>X1GPY7</accession>
<sequence length="68" mass="7710">MSNWGDDSVYGQARKEGGIVDMFMNDTVGEDKRQAKKLAKKNKNKLFTKQSIKYCPNCGKALPNMKPR</sequence>
<dbReference type="AlphaFoldDB" id="X1GPY7"/>
<gene>
    <name evidence="1" type="ORF">S03H2_36867</name>
</gene>
<evidence type="ECO:0000313" key="1">
    <source>
        <dbReference type="EMBL" id="GAH59262.1"/>
    </source>
</evidence>
<comment type="caution">
    <text evidence="1">The sequence shown here is derived from an EMBL/GenBank/DDBJ whole genome shotgun (WGS) entry which is preliminary data.</text>
</comment>